<gene>
    <name evidence="2" type="ORF">F963_04297</name>
</gene>
<dbReference type="GO" id="GO:0008703">
    <property type="term" value="F:5-amino-6-(5-phosphoribosylamino)uracil reductase activity"/>
    <property type="evidence" value="ECO:0007669"/>
    <property type="project" value="InterPro"/>
</dbReference>
<dbReference type="Proteomes" id="UP000013270">
    <property type="component" value="Unassembled WGS sequence"/>
</dbReference>
<feature type="domain" description="Bacterial bifunctional deaminase-reductase C-terminal" evidence="1">
    <location>
        <begin position="9"/>
        <end position="166"/>
    </location>
</feature>
<evidence type="ECO:0000259" key="1">
    <source>
        <dbReference type="Pfam" id="PF01872"/>
    </source>
</evidence>
<protein>
    <recommendedName>
        <fullName evidence="1">Bacterial bifunctional deaminase-reductase C-terminal domain-containing protein</fullName>
    </recommendedName>
</protein>
<dbReference type="PANTHER" id="PTHR38011:SF11">
    <property type="entry name" value="2,5-DIAMINO-6-RIBOSYLAMINO-4(3H)-PYRIMIDINONE 5'-PHOSPHATE REDUCTASE"/>
    <property type="match status" value="1"/>
</dbReference>
<sequence>MTIQIRGYIATSADGYIATLDGSVEFLTPFQSIDCGYDDFIKEIDIILMGRKTYEVICSFGTEWPYPNQKGFIVSSNPHLTLCDSSLSVWTNGVSALIDHLQQNYSGNVWVVGGTQLQNTLIEQNLINQLDVFIMPVLLGSGIPLFPRFNTTERQLKSLQAEMIEHKIIKQSYVF</sequence>
<dbReference type="InterPro" id="IPR002734">
    <property type="entry name" value="RibDG_C"/>
</dbReference>
<dbReference type="RefSeq" id="WP_004826012.1">
    <property type="nucleotide sequence ID" value="NZ_KB849461.1"/>
</dbReference>
<comment type="caution">
    <text evidence="2">The sequence shown here is derived from an EMBL/GenBank/DDBJ whole genome shotgun (WGS) entry which is preliminary data.</text>
</comment>
<organism evidence="2 3">
    <name type="scientific">Acinetobacter bereziniae NIPH 3</name>
    <dbReference type="NCBI Taxonomy" id="1217651"/>
    <lineage>
        <taxon>Bacteria</taxon>
        <taxon>Pseudomonadati</taxon>
        <taxon>Pseudomonadota</taxon>
        <taxon>Gammaproteobacteria</taxon>
        <taxon>Moraxellales</taxon>
        <taxon>Moraxellaceae</taxon>
        <taxon>Acinetobacter</taxon>
    </lineage>
</organism>
<dbReference type="InterPro" id="IPR024072">
    <property type="entry name" value="DHFR-like_dom_sf"/>
</dbReference>
<dbReference type="HOGENOM" id="CLU_043966_4_3_6"/>
<accession>N8YEB9</accession>
<dbReference type="GO" id="GO:0009231">
    <property type="term" value="P:riboflavin biosynthetic process"/>
    <property type="evidence" value="ECO:0007669"/>
    <property type="project" value="InterPro"/>
</dbReference>
<proteinExistence type="predicted"/>
<dbReference type="InterPro" id="IPR050765">
    <property type="entry name" value="Riboflavin_Biosynth_HTPR"/>
</dbReference>
<dbReference type="EMBL" id="APPK01000059">
    <property type="protein sequence ID" value="ENV19659.1"/>
    <property type="molecule type" value="Genomic_DNA"/>
</dbReference>
<dbReference type="SUPFAM" id="SSF53597">
    <property type="entry name" value="Dihydrofolate reductase-like"/>
    <property type="match status" value="1"/>
</dbReference>
<name>N8YEB9_ACIBZ</name>
<dbReference type="AlphaFoldDB" id="N8YEB9"/>
<dbReference type="Gene3D" id="3.40.430.10">
    <property type="entry name" value="Dihydrofolate Reductase, subunit A"/>
    <property type="match status" value="1"/>
</dbReference>
<reference evidence="2 3" key="1">
    <citation type="submission" date="2013-02" db="EMBL/GenBank/DDBJ databases">
        <title>The Genome Sequence of Acinetobacter bereziniae NIPH 3.</title>
        <authorList>
            <consortium name="The Broad Institute Genome Sequencing Platform"/>
            <consortium name="The Broad Institute Genome Sequencing Center for Infectious Disease"/>
            <person name="Cerqueira G."/>
            <person name="Feldgarden M."/>
            <person name="Courvalin P."/>
            <person name="Perichon B."/>
            <person name="Grillot-Courvalin C."/>
            <person name="Clermont D."/>
            <person name="Rocha E."/>
            <person name="Yoon E.-J."/>
            <person name="Nemec A."/>
            <person name="Walker B."/>
            <person name="Young S.K."/>
            <person name="Zeng Q."/>
            <person name="Gargeya S."/>
            <person name="Fitzgerald M."/>
            <person name="Haas B."/>
            <person name="Abouelleil A."/>
            <person name="Alvarado L."/>
            <person name="Arachchi H.M."/>
            <person name="Berlin A.M."/>
            <person name="Chapman S.B."/>
            <person name="Dewar J."/>
            <person name="Goldberg J."/>
            <person name="Griggs A."/>
            <person name="Gujja S."/>
            <person name="Hansen M."/>
            <person name="Howarth C."/>
            <person name="Imamovic A."/>
            <person name="Larimer J."/>
            <person name="McCowan C."/>
            <person name="Murphy C."/>
            <person name="Neiman D."/>
            <person name="Pearson M."/>
            <person name="Priest M."/>
            <person name="Roberts A."/>
            <person name="Saif S."/>
            <person name="Shea T."/>
            <person name="Sisk P."/>
            <person name="Sykes S."/>
            <person name="Wortman J."/>
            <person name="Nusbaum C."/>
            <person name="Birren B."/>
        </authorList>
    </citation>
    <scope>NUCLEOTIDE SEQUENCE [LARGE SCALE GENOMIC DNA]</scope>
    <source>
        <strain evidence="2 3">NIPH 3</strain>
    </source>
</reference>
<dbReference type="PATRIC" id="fig|1217651.3.peg.4239"/>
<evidence type="ECO:0000313" key="2">
    <source>
        <dbReference type="EMBL" id="ENV19659.1"/>
    </source>
</evidence>
<evidence type="ECO:0000313" key="3">
    <source>
        <dbReference type="Proteomes" id="UP000013270"/>
    </source>
</evidence>
<dbReference type="PANTHER" id="PTHR38011">
    <property type="entry name" value="DIHYDROFOLATE REDUCTASE FAMILY PROTEIN (AFU_ORTHOLOGUE AFUA_8G06820)"/>
    <property type="match status" value="1"/>
</dbReference>
<dbReference type="Pfam" id="PF01872">
    <property type="entry name" value="RibD_C"/>
    <property type="match status" value="1"/>
</dbReference>